<comment type="function">
    <text evidence="7">The UvrABC repair system catalyzes the recognition and processing of DNA lesions. UvrC both incises the 5' and 3' sides of the lesion. The N-terminal half is responsible for the 3' incision and the C-terminal half is responsible for the 5' incision.</text>
</comment>
<dbReference type="GO" id="GO:0009381">
    <property type="term" value="F:excinuclease ABC activity"/>
    <property type="evidence" value="ECO:0007669"/>
    <property type="project" value="UniProtKB-UniRule"/>
</dbReference>
<evidence type="ECO:0000256" key="3">
    <source>
        <dbReference type="ARBA" id="ARBA00022769"/>
    </source>
</evidence>
<dbReference type="Pfam" id="PF08459">
    <property type="entry name" value="UvrC_RNaseH_dom"/>
    <property type="match status" value="1"/>
</dbReference>
<evidence type="ECO:0000259" key="10">
    <source>
        <dbReference type="PROSITE" id="PS50165"/>
    </source>
</evidence>
<dbReference type="PANTHER" id="PTHR30562:SF1">
    <property type="entry name" value="UVRABC SYSTEM PROTEIN C"/>
    <property type="match status" value="1"/>
</dbReference>
<evidence type="ECO:0000256" key="5">
    <source>
        <dbReference type="ARBA" id="ARBA00023204"/>
    </source>
</evidence>
<dbReference type="Gene3D" id="3.40.1440.10">
    <property type="entry name" value="GIY-YIG endonuclease"/>
    <property type="match status" value="1"/>
</dbReference>
<dbReference type="Pfam" id="PF01541">
    <property type="entry name" value="GIY-YIG"/>
    <property type="match status" value="1"/>
</dbReference>
<proteinExistence type="inferred from homology"/>
<dbReference type="Pfam" id="PF14520">
    <property type="entry name" value="HHH_5"/>
    <property type="match status" value="1"/>
</dbReference>
<dbReference type="SMART" id="SM00465">
    <property type="entry name" value="GIYc"/>
    <property type="match status" value="1"/>
</dbReference>
<dbReference type="GO" id="GO:0009380">
    <property type="term" value="C:excinuclease repair complex"/>
    <property type="evidence" value="ECO:0007669"/>
    <property type="project" value="InterPro"/>
</dbReference>
<dbReference type="RefSeq" id="WP_207859020.1">
    <property type="nucleotide sequence ID" value="NZ_JAFREP010000008.1"/>
</dbReference>
<dbReference type="GO" id="GO:0006289">
    <property type="term" value="P:nucleotide-excision repair"/>
    <property type="evidence" value="ECO:0007669"/>
    <property type="project" value="UniProtKB-UniRule"/>
</dbReference>
<dbReference type="GO" id="GO:0005737">
    <property type="term" value="C:cytoplasm"/>
    <property type="evidence" value="ECO:0007669"/>
    <property type="project" value="UniProtKB-SubCell"/>
</dbReference>
<dbReference type="NCBIfam" id="TIGR00194">
    <property type="entry name" value="uvrC"/>
    <property type="match status" value="1"/>
</dbReference>
<dbReference type="InterPro" id="IPR036876">
    <property type="entry name" value="UVR_dom_sf"/>
</dbReference>
<dbReference type="InterPro" id="IPR004791">
    <property type="entry name" value="UvrC"/>
</dbReference>
<gene>
    <name evidence="7 11" type="primary">uvrC</name>
    <name evidence="11" type="ORF">J3U88_12090</name>
</gene>
<evidence type="ECO:0000256" key="1">
    <source>
        <dbReference type="ARBA" id="ARBA00022490"/>
    </source>
</evidence>
<dbReference type="GO" id="GO:0009432">
    <property type="term" value="P:SOS response"/>
    <property type="evidence" value="ECO:0007669"/>
    <property type="project" value="UniProtKB-UniRule"/>
</dbReference>
<dbReference type="InterPro" id="IPR038476">
    <property type="entry name" value="UvrC_RNase_H_dom_sf"/>
</dbReference>
<dbReference type="Gene3D" id="1.10.150.20">
    <property type="entry name" value="5' to 3' exonuclease, C-terminal subdomain"/>
    <property type="match status" value="1"/>
</dbReference>
<keyword evidence="5 7" id="KW-0234">DNA repair</keyword>
<keyword evidence="6 7" id="KW-0742">SOS response</keyword>
<dbReference type="PROSITE" id="PS50164">
    <property type="entry name" value="GIY_YIG"/>
    <property type="match status" value="1"/>
</dbReference>
<keyword evidence="1 7" id="KW-0963">Cytoplasm</keyword>
<dbReference type="InterPro" id="IPR000305">
    <property type="entry name" value="GIY-YIG_endonuc"/>
</dbReference>
<feature type="domain" description="UVR" evidence="8">
    <location>
        <begin position="206"/>
        <end position="241"/>
    </location>
</feature>
<organism evidence="11 12">
    <name type="scientific">Acanthopleuribacter pedis</name>
    <dbReference type="NCBI Taxonomy" id="442870"/>
    <lineage>
        <taxon>Bacteria</taxon>
        <taxon>Pseudomonadati</taxon>
        <taxon>Acidobacteriota</taxon>
        <taxon>Holophagae</taxon>
        <taxon>Acanthopleuribacterales</taxon>
        <taxon>Acanthopleuribacteraceae</taxon>
        <taxon>Acanthopleuribacter</taxon>
    </lineage>
</organism>
<dbReference type="PANTHER" id="PTHR30562">
    <property type="entry name" value="UVRC/OXIDOREDUCTASE"/>
    <property type="match status" value="1"/>
</dbReference>
<dbReference type="EMBL" id="JAFREP010000008">
    <property type="protein sequence ID" value="MBO1319202.1"/>
    <property type="molecule type" value="Genomic_DNA"/>
</dbReference>
<dbReference type="InterPro" id="IPR035901">
    <property type="entry name" value="GIY-YIG_endonuc_sf"/>
</dbReference>
<feature type="domain" description="GIY-YIG" evidence="9">
    <location>
        <begin position="20"/>
        <end position="98"/>
    </location>
</feature>
<accession>A0A8J7U330</accession>
<dbReference type="InterPro" id="IPR001162">
    <property type="entry name" value="UvrC_RNase_H_dom"/>
</dbReference>
<comment type="subcellular location">
    <subcellularLocation>
        <location evidence="7">Cytoplasm</location>
    </subcellularLocation>
</comment>
<evidence type="ECO:0000313" key="11">
    <source>
        <dbReference type="EMBL" id="MBO1319202.1"/>
    </source>
</evidence>
<dbReference type="SUPFAM" id="SSF82771">
    <property type="entry name" value="GIY-YIG endonuclease"/>
    <property type="match status" value="1"/>
</dbReference>
<dbReference type="Pfam" id="PF02151">
    <property type="entry name" value="UVR"/>
    <property type="match status" value="1"/>
</dbReference>
<sequence>MATIKEIAEHLRKQLNELPTAPGVYLFSDKKRKLLYVGKARNLRARVRSYFQKSLKSPRIERMIAKIDHLEIVITQTESEALLLENSLIKNNKPHFNVLLRDDKTYPYIRITKEPFPRVTFTRRRRKKDDLYGPFPNAKAARQAIKLMHQHFKVRNCDLKLGEKEYRPCLQYHIKRCDAPCAFLVDEATYLHGIDRARLFLQGKRDDLVVEISSQMKTAAAAFEYERAAYFRDLLGLVTRVQLNQQVANLSYSRLDVVIARVEGWEVAILITVIRGGAVVRSAQFKVDLEDEAVGDVAKWLTHYYLNHEDPPDEIVVEKDEGLAVLGAALAAAEKRAIQVTVPQRGTKKRLLTMTEETLRANLELQAAEKEEHPGVVQLADALALSQLPKRMECFDISNTQGTHSVASMVSFFDGRPDKKNYRKFNIKTVEGPNDFASMAEVVGRRYRRLLSEGKDLPDLIIVDGGLGQLHAAHEVLQGLGLGDHPLIGLAKREELIYRTHTNEPVAIPHHEPALRLMQHIRNEAHRFGITFHRSKRAKAMIHSELEEIPGLGPTRIKKLLHHFGSVRRIRDADQAQLAQIVGPRIAQTIREHLR</sequence>
<keyword evidence="2 7" id="KW-0227">DNA damage</keyword>
<keyword evidence="4 7" id="KW-0267">Excision nuclease</keyword>
<comment type="similarity">
    <text evidence="7">Belongs to the UvrC family.</text>
</comment>
<dbReference type="InterPro" id="IPR047296">
    <property type="entry name" value="GIY-YIG_UvrC_Cho"/>
</dbReference>
<comment type="caution">
    <text evidence="11">The sequence shown here is derived from an EMBL/GenBank/DDBJ whole genome shotgun (WGS) entry which is preliminary data.</text>
</comment>
<dbReference type="SUPFAM" id="SSF46600">
    <property type="entry name" value="C-terminal UvrC-binding domain of UvrB"/>
    <property type="match status" value="1"/>
</dbReference>
<dbReference type="SUPFAM" id="SSF47781">
    <property type="entry name" value="RuvA domain 2-like"/>
    <property type="match status" value="1"/>
</dbReference>
<dbReference type="PROSITE" id="PS50151">
    <property type="entry name" value="UVR"/>
    <property type="match status" value="1"/>
</dbReference>
<dbReference type="HAMAP" id="MF_00203">
    <property type="entry name" value="UvrC"/>
    <property type="match status" value="1"/>
</dbReference>
<dbReference type="InterPro" id="IPR001943">
    <property type="entry name" value="UVR_dom"/>
</dbReference>
<evidence type="ECO:0000256" key="4">
    <source>
        <dbReference type="ARBA" id="ARBA00022881"/>
    </source>
</evidence>
<dbReference type="Gene3D" id="3.30.420.340">
    <property type="entry name" value="UvrC, RNAse H endonuclease domain"/>
    <property type="match status" value="1"/>
</dbReference>
<evidence type="ECO:0000313" key="12">
    <source>
        <dbReference type="Proteomes" id="UP000664417"/>
    </source>
</evidence>
<dbReference type="CDD" id="cd10434">
    <property type="entry name" value="GIY-YIG_UvrC_Cho"/>
    <property type="match status" value="1"/>
</dbReference>
<dbReference type="GO" id="GO:0003677">
    <property type="term" value="F:DNA binding"/>
    <property type="evidence" value="ECO:0007669"/>
    <property type="project" value="UniProtKB-UniRule"/>
</dbReference>
<evidence type="ECO:0000259" key="8">
    <source>
        <dbReference type="PROSITE" id="PS50151"/>
    </source>
</evidence>
<feature type="domain" description="UvrC family homology region profile" evidence="10">
    <location>
        <begin position="267"/>
        <end position="477"/>
    </location>
</feature>
<evidence type="ECO:0000256" key="7">
    <source>
        <dbReference type="HAMAP-Rule" id="MF_00203"/>
    </source>
</evidence>
<reference evidence="11" key="1">
    <citation type="submission" date="2021-03" db="EMBL/GenBank/DDBJ databases">
        <authorList>
            <person name="Wang G."/>
        </authorList>
    </citation>
    <scope>NUCLEOTIDE SEQUENCE</scope>
    <source>
        <strain evidence="11">KCTC 12899</strain>
    </source>
</reference>
<comment type="subunit">
    <text evidence="7">Interacts with UvrB in an incision complex.</text>
</comment>
<dbReference type="FunFam" id="3.40.1440.10:FF:000001">
    <property type="entry name" value="UvrABC system protein C"/>
    <property type="match status" value="1"/>
</dbReference>
<dbReference type="InterPro" id="IPR050066">
    <property type="entry name" value="UvrABC_protein_C"/>
</dbReference>
<dbReference type="AlphaFoldDB" id="A0A8J7U330"/>
<dbReference type="PROSITE" id="PS50165">
    <property type="entry name" value="UVRC"/>
    <property type="match status" value="1"/>
</dbReference>
<evidence type="ECO:0000256" key="2">
    <source>
        <dbReference type="ARBA" id="ARBA00022763"/>
    </source>
</evidence>
<keyword evidence="12" id="KW-1185">Reference proteome</keyword>
<dbReference type="InterPro" id="IPR010994">
    <property type="entry name" value="RuvA_2-like"/>
</dbReference>
<evidence type="ECO:0000259" key="9">
    <source>
        <dbReference type="PROSITE" id="PS50164"/>
    </source>
</evidence>
<evidence type="ECO:0000256" key="6">
    <source>
        <dbReference type="ARBA" id="ARBA00023236"/>
    </source>
</evidence>
<name>A0A8J7U330_9BACT</name>
<dbReference type="Pfam" id="PF22920">
    <property type="entry name" value="UvrC_RNaseH"/>
    <property type="match status" value="1"/>
</dbReference>
<keyword evidence="3 7" id="KW-0228">DNA excision</keyword>
<dbReference type="Proteomes" id="UP000664417">
    <property type="component" value="Unassembled WGS sequence"/>
</dbReference>
<protein>
    <recommendedName>
        <fullName evidence="7">UvrABC system protein C</fullName>
        <shortName evidence="7">Protein UvrC</shortName>
    </recommendedName>
    <alternativeName>
        <fullName evidence="7">Excinuclease ABC subunit C</fullName>
    </alternativeName>
</protein>